<dbReference type="GO" id="GO:0005886">
    <property type="term" value="C:plasma membrane"/>
    <property type="evidence" value="ECO:0007669"/>
    <property type="project" value="UniProtKB-SubCell"/>
</dbReference>
<comment type="caution">
    <text evidence="7">The sequence shown here is derived from an EMBL/GenBank/DDBJ whole genome shotgun (WGS) entry which is preliminary data.</text>
</comment>
<keyword evidence="4 6" id="KW-1133">Transmembrane helix</keyword>
<protein>
    <submittedName>
        <fullName evidence="7">LysE family translocator</fullName>
    </submittedName>
</protein>
<evidence type="ECO:0000256" key="5">
    <source>
        <dbReference type="ARBA" id="ARBA00023136"/>
    </source>
</evidence>
<evidence type="ECO:0000256" key="4">
    <source>
        <dbReference type="ARBA" id="ARBA00022989"/>
    </source>
</evidence>
<comment type="subcellular location">
    <subcellularLocation>
        <location evidence="1">Cell membrane</location>
        <topology evidence="1">Multi-pass membrane protein</topology>
    </subcellularLocation>
</comment>
<organism evidence="7 8">
    <name type="scientific">Cohnella pontilimi</name>
    <dbReference type="NCBI Taxonomy" id="2564100"/>
    <lineage>
        <taxon>Bacteria</taxon>
        <taxon>Bacillati</taxon>
        <taxon>Bacillota</taxon>
        <taxon>Bacilli</taxon>
        <taxon>Bacillales</taxon>
        <taxon>Paenibacillaceae</taxon>
        <taxon>Cohnella</taxon>
    </lineage>
</organism>
<sequence>MLGIEHYELFLLSGVLLNLTPGTDTLYILSRTVAQGKSEGLMSAAGINCGALIHTLFAAFGLSVVLMQSALAFNLVKWIGAAYLIYMGIKSIRTRSNPFELQHMGQAKKHKLFFQGMLTNVLNPKVALFFLAFMPQFIDPEHTSGALPFIILGLTFIVTGSIWNIILVLCSSWMTRRLRSSVNFSKYLNKLTGVIFVGLGIKLLRTSRS</sequence>
<evidence type="ECO:0000256" key="1">
    <source>
        <dbReference type="ARBA" id="ARBA00004651"/>
    </source>
</evidence>
<feature type="transmembrane region" description="Helical" evidence="6">
    <location>
        <begin position="6"/>
        <end position="29"/>
    </location>
</feature>
<dbReference type="OrthoDB" id="9784202at2"/>
<dbReference type="PANTHER" id="PTHR30086:SF20">
    <property type="entry name" value="ARGININE EXPORTER PROTEIN ARGO-RELATED"/>
    <property type="match status" value="1"/>
</dbReference>
<keyword evidence="8" id="KW-1185">Reference proteome</keyword>
<evidence type="ECO:0000256" key="3">
    <source>
        <dbReference type="ARBA" id="ARBA00022692"/>
    </source>
</evidence>
<accession>A0A4U0F8B4</accession>
<dbReference type="Pfam" id="PF01810">
    <property type="entry name" value="LysE"/>
    <property type="match status" value="1"/>
</dbReference>
<gene>
    <name evidence="7" type="ORF">E5161_14400</name>
</gene>
<name>A0A4U0F8B4_9BACL</name>
<dbReference type="Proteomes" id="UP000309673">
    <property type="component" value="Unassembled WGS sequence"/>
</dbReference>
<evidence type="ECO:0000313" key="7">
    <source>
        <dbReference type="EMBL" id="TJY40905.1"/>
    </source>
</evidence>
<keyword evidence="2" id="KW-1003">Cell membrane</keyword>
<keyword evidence="3 6" id="KW-0812">Transmembrane</keyword>
<feature type="transmembrane region" description="Helical" evidence="6">
    <location>
        <begin position="41"/>
        <end position="65"/>
    </location>
</feature>
<dbReference type="GO" id="GO:0015171">
    <property type="term" value="F:amino acid transmembrane transporter activity"/>
    <property type="evidence" value="ECO:0007669"/>
    <property type="project" value="TreeGrafter"/>
</dbReference>
<dbReference type="AlphaFoldDB" id="A0A4U0F8B4"/>
<dbReference type="InterPro" id="IPR001123">
    <property type="entry name" value="LeuE-type"/>
</dbReference>
<proteinExistence type="predicted"/>
<evidence type="ECO:0000256" key="6">
    <source>
        <dbReference type="SAM" id="Phobius"/>
    </source>
</evidence>
<reference evidence="7 8" key="1">
    <citation type="submission" date="2019-04" db="EMBL/GenBank/DDBJ databases">
        <title>Cohnella sp. nov., isolated from soil.</title>
        <authorList>
            <person name="Kim W."/>
        </authorList>
    </citation>
    <scope>NUCLEOTIDE SEQUENCE [LARGE SCALE GENOMIC DNA]</scope>
    <source>
        <strain evidence="7 8">CAU 1483</strain>
    </source>
</reference>
<evidence type="ECO:0000256" key="2">
    <source>
        <dbReference type="ARBA" id="ARBA00022475"/>
    </source>
</evidence>
<dbReference type="PANTHER" id="PTHR30086">
    <property type="entry name" value="ARGININE EXPORTER PROTEIN ARGO"/>
    <property type="match status" value="1"/>
</dbReference>
<feature type="transmembrane region" description="Helical" evidence="6">
    <location>
        <begin position="146"/>
        <end position="175"/>
    </location>
</feature>
<dbReference type="EMBL" id="SUPK01000007">
    <property type="protein sequence ID" value="TJY40905.1"/>
    <property type="molecule type" value="Genomic_DNA"/>
</dbReference>
<evidence type="ECO:0000313" key="8">
    <source>
        <dbReference type="Proteomes" id="UP000309673"/>
    </source>
</evidence>
<keyword evidence="5 6" id="KW-0472">Membrane</keyword>
<feature type="transmembrane region" description="Helical" evidence="6">
    <location>
        <begin position="112"/>
        <end position="134"/>
    </location>
</feature>
<dbReference type="RefSeq" id="WP_136778534.1">
    <property type="nucleotide sequence ID" value="NZ_SUPK01000007.1"/>
</dbReference>
<dbReference type="PIRSF" id="PIRSF006324">
    <property type="entry name" value="LeuE"/>
    <property type="match status" value="1"/>
</dbReference>